<keyword evidence="5" id="KW-1185">Reference proteome</keyword>
<dbReference type="RefSeq" id="WP_057481255.1">
    <property type="nucleotide sequence ID" value="NZ_BMWR01000001.1"/>
</dbReference>
<evidence type="ECO:0000259" key="3">
    <source>
        <dbReference type="PROSITE" id="PS51459"/>
    </source>
</evidence>
<feature type="active site" evidence="1">
    <location>
        <position position="261"/>
    </location>
</feature>
<keyword evidence="2" id="KW-0067">ATP-binding</keyword>
<name>A0A0Q9ZHS7_9FLAO</name>
<dbReference type="PANTHER" id="PTHR13504:SF38">
    <property type="entry name" value="FIDO DOMAIN-CONTAINING PROTEIN"/>
    <property type="match status" value="1"/>
</dbReference>
<dbReference type="InterPro" id="IPR011991">
    <property type="entry name" value="ArsR-like_HTH"/>
</dbReference>
<dbReference type="InterPro" id="IPR036388">
    <property type="entry name" value="WH-like_DNA-bd_sf"/>
</dbReference>
<dbReference type="InterPro" id="IPR036390">
    <property type="entry name" value="WH_DNA-bd_sf"/>
</dbReference>
<sequence>MKLESPPSPGKIDFSAYIDILGKEELTSFFKETDKRYFYWSEIKHRPDIPFENAEEAWKMIKAHRLITGKRIAFSDHKFYYNITSFIQEDLHNFDLKLIGGLYKNSITSQDQAEYFKNSLLEEAIASSQIEGAATTTDVAKDMIKTGRRPRNESEQMIINNFRAIQEIENRLEEEMSIQLILDIHELMTIQTSANKYSGKFRDHPIYVKDHVDGEIAFTAPNHKEVKGLIESLIKFINNNEDFIHPIIKASILHFIVGYIHPFGDGNGRTARALFYWFLIKKGYSLLKHISISRAILDSRTSYDKAFLKTENDDNDLTYFITYSMKSLRVAFQNLVKYRDKKRAERIRASEVMYEMMDKGFNKRQSNLLGYLFIKPNSTITIPEYSKKHDIVRQTASRDLTQLEKKGVLSKYKDGKNLIYQLNGKKHLKQILEE</sequence>
<dbReference type="Gene3D" id="1.10.10.10">
    <property type="entry name" value="Winged helix-like DNA-binding domain superfamily/Winged helix DNA-binding domain"/>
    <property type="match status" value="1"/>
</dbReference>
<dbReference type="InterPro" id="IPR003812">
    <property type="entry name" value="Fido"/>
</dbReference>
<gene>
    <name evidence="4" type="ORF">APR42_15995</name>
</gene>
<organism evidence="4 5">
    <name type="scientific">Salegentibacter mishustinae</name>
    <dbReference type="NCBI Taxonomy" id="270918"/>
    <lineage>
        <taxon>Bacteria</taxon>
        <taxon>Pseudomonadati</taxon>
        <taxon>Bacteroidota</taxon>
        <taxon>Flavobacteriia</taxon>
        <taxon>Flavobacteriales</taxon>
        <taxon>Flavobacteriaceae</taxon>
        <taxon>Salegentibacter</taxon>
    </lineage>
</organism>
<dbReference type="OrthoDB" id="9814400at2"/>
<dbReference type="GO" id="GO:0006355">
    <property type="term" value="P:regulation of DNA-templated transcription"/>
    <property type="evidence" value="ECO:0007669"/>
    <property type="project" value="UniProtKB-ARBA"/>
</dbReference>
<accession>A0A0Q9ZHS7</accession>
<feature type="binding site" evidence="2">
    <location>
        <begin position="208"/>
        <end position="211"/>
    </location>
    <ligand>
        <name>ATP</name>
        <dbReference type="ChEBI" id="CHEBI:30616"/>
    </ligand>
</feature>
<dbReference type="PANTHER" id="PTHR13504">
    <property type="entry name" value="FIDO DOMAIN-CONTAINING PROTEIN DDB_G0283145"/>
    <property type="match status" value="1"/>
</dbReference>
<dbReference type="STRING" id="270918.APR42_15995"/>
<evidence type="ECO:0000313" key="5">
    <source>
        <dbReference type="Proteomes" id="UP000051643"/>
    </source>
</evidence>
<dbReference type="SUPFAM" id="SSF140931">
    <property type="entry name" value="Fic-like"/>
    <property type="match status" value="1"/>
</dbReference>
<comment type="caution">
    <text evidence="4">The sequence shown here is derived from an EMBL/GenBank/DDBJ whole genome shotgun (WGS) entry which is preliminary data.</text>
</comment>
<dbReference type="Proteomes" id="UP000051643">
    <property type="component" value="Unassembled WGS sequence"/>
</dbReference>
<reference evidence="4" key="1">
    <citation type="submission" date="2015-10" db="EMBL/GenBank/DDBJ databases">
        <title>Draft genome sequence of Salegentibacter mishustinae KCTC 12263.</title>
        <authorList>
            <person name="Lin W."/>
            <person name="Zheng Q."/>
        </authorList>
    </citation>
    <scope>NUCLEOTIDE SEQUENCE [LARGE SCALE GENOMIC DNA]</scope>
    <source>
        <strain evidence="4">KCTC 12263</strain>
    </source>
</reference>
<evidence type="ECO:0000256" key="1">
    <source>
        <dbReference type="PIRSR" id="PIRSR640198-1"/>
    </source>
</evidence>
<keyword evidence="2" id="KW-0547">Nucleotide-binding</keyword>
<proteinExistence type="predicted"/>
<protein>
    <recommendedName>
        <fullName evidence="3">Fido domain-containing protein</fullName>
    </recommendedName>
</protein>
<evidence type="ECO:0000256" key="2">
    <source>
        <dbReference type="PIRSR" id="PIRSR640198-2"/>
    </source>
</evidence>
<dbReference type="Pfam" id="PF02661">
    <property type="entry name" value="Fic"/>
    <property type="match status" value="1"/>
</dbReference>
<feature type="binding site" evidence="2">
    <location>
        <position position="312"/>
    </location>
    <ligand>
        <name>ATP</name>
        <dbReference type="ChEBI" id="CHEBI:30616"/>
    </ligand>
</feature>
<dbReference type="Gene3D" id="1.10.3290.10">
    <property type="entry name" value="Fido-like domain"/>
    <property type="match status" value="1"/>
</dbReference>
<feature type="domain" description="Fido" evidence="3">
    <location>
        <begin position="176"/>
        <end position="326"/>
    </location>
</feature>
<dbReference type="CDD" id="cd00090">
    <property type="entry name" value="HTH_ARSR"/>
    <property type="match status" value="1"/>
</dbReference>
<dbReference type="AlphaFoldDB" id="A0A0Q9ZHS7"/>
<feature type="binding site" evidence="2">
    <location>
        <begin position="265"/>
        <end position="272"/>
    </location>
    <ligand>
        <name>ATP</name>
        <dbReference type="ChEBI" id="CHEBI:30616"/>
    </ligand>
</feature>
<dbReference type="InterPro" id="IPR040198">
    <property type="entry name" value="Fido_containing"/>
</dbReference>
<dbReference type="PROSITE" id="PS51459">
    <property type="entry name" value="FIDO"/>
    <property type="match status" value="1"/>
</dbReference>
<dbReference type="SUPFAM" id="SSF46785">
    <property type="entry name" value="Winged helix' DNA-binding domain"/>
    <property type="match status" value="1"/>
</dbReference>
<dbReference type="InterPro" id="IPR036597">
    <property type="entry name" value="Fido-like_dom_sf"/>
</dbReference>
<dbReference type="GO" id="GO:0005524">
    <property type="term" value="F:ATP binding"/>
    <property type="evidence" value="ECO:0007669"/>
    <property type="project" value="UniProtKB-KW"/>
</dbReference>
<dbReference type="EMBL" id="LKTP01000007">
    <property type="protein sequence ID" value="KRG29634.1"/>
    <property type="molecule type" value="Genomic_DNA"/>
</dbReference>
<evidence type="ECO:0000313" key="4">
    <source>
        <dbReference type="EMBL" id="KRG29634.1"/>
    </source>
</evidence>